<evidence type="ECO:0000256" key="5">
    <source>
        <dbReference type="ARBA" id="ARBA00022448"/>
    </source>
</evidence>
<dbReference type="AlphaFoldDB" id="A0AAW1UHD1"/>
<evidence type="ECO:0000256" key="3">
    <source>
        <dbReference type="ARBA" id="ARBA00004637"/>
    </source>
</evidence>
<keyword evidence="9" id="KW-0496">Mitochondrion</keyword>
<gene>
    <name evidence="14" type="ORF">WA026_011843</name>
</gene>
<evidence type="ECO:0000256" key="1">
    <source>
        <dbReference type="ARBA" id="ARBA00003195"/>
    </source>
</evidence>
<evidence type="ECO:0000256" key="6">
    <source>
        <dbReference type="ARBA" id="ARBA00022660"/>
    </source>
</evidence>
<evidence type="ECO:0000256" key="10">
    <source>
        <dbReference type="ARBA" id="ARBA00023136"/>
    </source>
</evidence>
<feature type="disulfide bond" evidence="12">
    <location>
        <begin position="37"/>
        <end position="50"/>
    </location>
</feature>
<keyword evidence="10" id="KW-0472">Membrane</keyword>
<dbReference type="GO" id="GO:0005743">
    <property type="term" value="C:mitochondrial inner membrane"/>
    <property type="evidence" value="ECO:0007669"/>
    <property type="project" value="UniProtKB-SubCell"/>
</dbReference>
<keyword evidence="7" id="KW-0999">Mitochondrion inner membrane</keyword>
<accession>A0AAW1UHD1</accession>
<comment type="subcellular location">
    <subcellularLocation>
        <location evidence="3">Mitochondrion inner membrane</location>
        <topology evidence="3">Peripheral membrane protein</topology>
    </subcellularLocation>
    <subcellularLocation>
        <location evidence="2">Mitochondrion intermembrane space</location>
    </subcellularLocation>
</comment>
<dbReference type="GO" id="GO:0005758">
    <property type="term" value="C:mitochondrial intermembrane space"/>
    <property type="evidence" value="ECO:0007669"/>
    <property type="project" value="UniProtKB-SubCell"/>
</dbReference>
<comment type="similarity">
    <text evidence="4">Belongs to the complex I NDUFS5 subunit family.</text>
</comment>
<evidence type="ECO:0000256" key="7">
    <source>
        <dbReference type="ARBA" id="ARBA00022792"/>
    </source>
</evidence>
<evidence type="ECO:0008006" key="16">
    <source>
        <dbReference type="Google" id="ProtNLM"/>
    </source>
</evidence>
<reference evidence="14 15" key="1">
    <citation type="submission" date="2023-03" db="EMBL/GenBank/DDBJ databases">
        <title>Genome insight into feeding habits of ladybird beetles.</title>
        <authorList>
            <person name="Li H.-S."/>
            <person name="Huang Y.-H."/>
            <person name="Pang H."/>
        </authorList>
    </citation>
    <scope>NUCLEOTIDE SEQUENCE [LARGE SCALE GENOMIC DNA]</scope>
    <source>
        <strain evidence="14">SYSU_2023b</strain>
        <tissue evidence="14">Whole body</tissue>
    </source>
</reference>
<proteinExistence type="inferred from homology"/>
<evidence type="ECO:0000256" key="4">
    <source>
        <dbReference type="ARBA" id="ARBA00007372"/>
    </source>
</evidence>
<feature type="disulfide bond" evidence="12">
    <location>
        <begin position="27"/>
        <end position="60"/>
    </location>
</feature>
<evidence type="ECO:0000313" key="15">
    <source>
        <dbReference type="Proteomes" id="UP001431783"/>
    </source>
</evidence>
<feature type="region of interest" description="Disordered" evidence="13">
    <location>
        <begin position="81"/>
        <end position="101"/>
    </location>
</feature>
<name>A0AAW1UHD1_9CUCU</name>
<keyword evidence="15" id="KW-1185">Reference proteome</keyword>
<evidence type="ECO:0000256" key="11">
    <source>
        <dbReference type="ARBA" id="ARBA00023157"/>
    </source>
</evidence>
<dbReference type="Proteomes" id="UP001431783">
    <property type="component" value="Unassembled WGS sequence"/>
</dbReference>
<dbReference type="EMBL" id="JARQZJ010000065">
    <property type="protein sequence ID" value="KAK9880603.1"/>
    <property type="molecule type" value="Genomic_DNA"/>
</dbReference>
<feature type="compositionally biased region" description="Basic and acidic residues" evidence="13">
    <location>
        <begin position="81"/>
        <end position="91"/>
    </location>
</feature>
<evidence type="ECO:0000313" key="14">
    <source>
        <dbReference type="EMBL" id="KAK9880603.1"/>
    </source>
</evidence>
<dbReference type="PANTHER" id="PTHR21268">
    <property type="entry name" value="NADH DEHYDROGENASE [UBIQUINONE] IRON-SULFUR PROTEIN 5"/>
    <property type="match status" value="1"/>
</dbReference>
<evidence type="ECO:0000256" key="8">
    <source>
        <dbReference type="ARBA" id="ARBA00022982"/>
    </source>
</evidence>
<evidence type="ECO:0000256" key="13">
    <source>
        <dbReference type="SAM" id="MobiDB-lite"/>
    </source>
</evidence>
<organism evidence="14 15">
    <name type="scientific">Henosepilachna vigintioctopunctata</name>
    <dbReference type="NCBI Taxonomy" id="420089"/>
    <lineage>
        <taxon>Eukaryota</taxon>
        <taxon>Metazoa</taxon>
        <taxon>Ecdysozoa</taxon>
        <taxon>Arthropoda</taxon>
        <taxon>Hexapoda</taxon>
        <taxon>Insecta</taxon>
        <taxon>Pterygota</taxon>
        <taxon>Neoptera</taxon>
        <taxon>Endopterygota</taxon>
        <taxon>Coleoptera</taxon>
        <taxon>Polyphaga</taxon>
        <taxon>Cucujiformia</taxon>
        <taxon>Coccinelloidea</taxon>
        <taxon>Coccinellidae</taxon>
        <taxon>Epilachninae</taxon>
        <taxon>Epilachnini</taxon>
        <taxon>Henosepilachna</taxon>
    </lineage>
</organism>
<evidence type="ECO:0000256" key="12">
    <source>
        <dbReference type="PIRSR" id="PIRSR619342-50"/>
    </source>
</evidence>
<protein>
    <recommendedName>
        <fullName evidence="16">Complex I-15 kDa</fullName>
    </recommendedName>
</protein>
<evidence type="ECO:0000256" key="9">
    <source>
        <dbReference type="ARBA" id="ARBA00023128"/>
    </source>
</evidence>
<comment type="caution">
    <text evidence="14">The sequence shown here is derived from an EMBL/GenBank/DDBJ whole genome shotgun (WGS) entry which is preliminary data.</text>
</comment>
<dbReference type="InterPro" id="IPR019342">
    <property type="entry name" value="NADH_UbQ_OxRdtase_FeS-su5"/>
</dbReference>
<keyword evidence="8" id="KW-0249">Electron transport</keyword>
<keyword evidence="5" id="KW-0813">Transport</keyword>
<evidence type="ECO:0000256" key="2">
    <source>
        <dbReference type="ARBA" id="ARBA00004569"/>
    </source>
</evidence>
<dbReference type="Pfam" id="PF10200">
    <property type="entry name" value="Ndufs5"/>
    <property type="match status" value="1"/>
</dbReference>
<keyword evidence="6" id="KW-0679">Respiratory chain</keyword>
<dbReference type="PANTHER" id="PTHR21268:SF2">
    <property type="entry name" value="NADH DEHYDROGENASE [UBIQUINONE] IRON-SULFUR PROTEIN 5"/>
    <property type="match status" value="1"/>
</dbReference>
<comment type="function">
    <text evidence="1">Accessory subunit of the mitochondrial membrane respiratory chain NADH dehydrogenase (Complex I), that is believed not to be involved in catalysis. Complex I functions in the transfer of electrons from NADH to the respiratory chain. The immediate electron acceptor for the enzyme is believed to be ubiquinone.</text>
</comment>
<keyword evidence="11 12" id="KW-1015">Disulfide bond</keyword>
<sequence>MSLSPYFKSPFTDLTGSIVNHQFFGKCRKFEERAIDCMEAYGLERGRRECKTLIEDFTECSLAHKRLARFEIMVKERDRQINAGERKKEDGYAPPPVIDSF</sequence>